<dbReference type="STRING" id="279113.CPter91_2544"/>
<gene>
    <name evidence="2" type="ORF">CPter91_2544</name>
</gene>
<proteinExistence type="predicted"/>
<name>A0A127Q4A3_9BURK</name>
<keyword evidence="1" id="KW-0732">Signal</keyword>
<dbReference type="EMBL" id="CP013234">
    <property type="protein sequence ID" value="AMP04898.1"/>
    <property type="molecule type" value="Genomic_DNA"/>
</dbReference>
<evidence type="ECO:0000256" key="1">
    <source>
        <dbReference type="SAM" id="SignalP"/>
    </source>
</evidence>
<accession>A0A127Q4A3</accession>
<evidence type="ECO:0000313" key="3">
    <source>
        <dbReference type="Proteomes" id="UP000074561"/>
    </source>
</evidence>
<organism evidence="2 3">
    <name type="scientific">Collimonas pratensis</name>
    <dbReference type="NCBI Taxonomy" id="279113"/>
    <lineage>
        <taxon>Bacteria</taxon>
        <taxon>Pseudomonadati</taxon>
        <taxon>Pseudomonadota</taxon>
        <taxon>Betaproteobacteria</taxon>
        <taxon>Burkholderiales</taxon>
        <taxon>Oxalobacteraceae</taxon>
        <taxon>Collimonas</taxon>
    </lineage>
</organism>
<feature type="signal peptide" evidence="1">
    <location>
        <begin position="1"/>
        <end position="17"/>
    </location>
</feature>
<evidence type="ECO:0000313" key="2">
    <source>
        <dbReference type="EMBL" id="AMP04898.1"/>
    </source>
</evidence>
<dbReference type="KEGG" id="cpra:CPter91_2544"/>
<evidence type="ECO:0008006" key="4">
    <source>
        <dbReference type="Google" id="ProtNLM"/>
    </source>
</evidence>
<dbReference type="PATRIC" id="fig|279113.9.peg.2510"/>
<dbReference type="RefSeq" id="WP_061940390.1">
    <property type="nucleotide sequence ID" value="NZ_CP013234.1"/>
</dbReference>
<reference evidence="2 3" key="1">
    <citation type="submission" date="2015-11" db="EMBL/GenBank/DDBJ databases">
        <title>Exploring the genomic traits of fungus-feeding bacterial genus Collimonas.</title>
        <authorList>
            <person name="Song C."/>
            <person name="Schmidt R."/>
            <person name="de Jager V."/>
            <person name="Krzyzanowska D."/>
            <person name="Jongedijk E."/>
            <person name="Cankar K."/>
            <person name="Beekwilder J."/>
            <person name="van Veen A."/>
            <person name="de Boer W."/>
            <person name="van Veen J.A."/>
            <person name="Garbeva P."/>
        </authorList>
    </citation>
    <scope>NUCLEOTIDE SEQUENCE [LARGE SCALE GENOMIC DNA]</scope>
    <source>
        <strain evidence="2 3">Ter91</strain>
    </source>
</reference>
<protein>
    <recommendedName>
        <fullName evidence="4">Lipoprotein</fullName>
    </recommendedName>
</protein>
<dbReference type="AlphaFoldDB" id="A0A127Q4A3"/>
<sequence>MTNASRYLLGLLTVALAACGSKPPQPDWQGNAYSSLQSFSAAYLSGDTRVADVEFARARDAVASTGRPDLVARAELMRCATRVASLEFDNCAGFQPLAADADAAERSYSAYLNGQWQGLDSSLLPAQQRDVVSSGRLGEIQDPLSRLVAAGALLKSGRLTPADITTATETASAQGWRRPLLAWLGIQSQRAKAAGDSEAQARLQRRMDLVAKPLPPPNN</sequence>
<feature type="chain" id="PRO_5007277556" description="Lipoprotein" evidence="1">
    <location>
        <begin position="18"/>
        <end position="219"/>
    </location>
</feature>
<dbReference type="Proteomes" id="UP000074561">
    <property type="component" value="Chromosome"/>
</dbReference>
<dbReference type="PROSITE" id="PS51257">
    <property type="entry name" value="PROKAR_LIPOPROTEIN"/>
    <property type="match status" value="1"/>
</dbReference>